<evidence type="ECO:0000313" key="11">
    <source>
        <dbReference type="EMBL" id="MEE3850068.1"/>
    </source>
</evidence>
<dbReference type="Pfam" id="PF21478">
    <property type="entry name" value="GcvP2_C"/>
    <property type="match status" value="1"/>
</dbReference>
<organism evidence="11 12">
    <name type="scientific">Gordonia sesuvii</name>
    <dbReference type="NCBI Taxonomy" id="3116777"/>
    <lineage>
        <taxon>Bacteria</taxon>
        <taxon>Bacillati</taxon>
        <taxon>Actinomycetota</taxon>
        <taxon>Actinomycetes</taxon>
        <taxon>Mycobacteriales</taxon>
        <taxon>Gordoniaceae</taxon>
        <taxon>Gordonia</taxon>
    </lineage>
</organism>
<sequence>MPATPASDPAAFVDRHVGPDVDETERILAAIGVSSLDELAERVVPAVIADDADANGLDALPPALDEHLVHERLAELAARNEVATSMIGLGYYDTYTPPVILRNVLENPAWYTAYTPYQPEISQGRLEALLNFQTMVADLTAMEVANASMLDEATAAAESMTLMRRAGKSRSPRLVVDADLFPQTRAVLDTRAEPLGIEIVEASLHPGMPGCGLPDGDFYGVIMQTPGASGRILDVGPVIDAAHERGALVAVGADLLALTLITPPGELGADVCFGTTQRFGVPMGFGGPHAGYLSVHSAHARQLPGRLVGVSKDVDGNLAYRLALQTREQHIRREKATSNICTAQVLLAVVAAMYASYHGADGLRAIARRVHERAAHLADSLTVAGFQIAYSSFFDTIVVRAPGQADTVISHAKRENVNLRRIDADTIGIACDETTTPADIDAVLRAFSAEGVRQHAFSQPIETRRSEFLTHPAFNRYRTETAMLRYLRSLSDKDIALDRSMIPLGSCTMKLNATAEMEPITWPGFARLHPFAPSADTVGIRELISTLEDWLVAITGYDRVSVQPNAGSQGEFAGLLAIRRYHLGRGDEARDVCLIPSSAHGTNAASAVMAGMRVVVVGCRENGDVDVDDLRAKIDKHRDALAAIMITYPSTHGVFEHDIEEICAAVHDAGGQVYVDGANLNALVGVARPGRFGGDVSHLNLHKTFCIPHGGGGPGVGPVAVRAHLAKYLPGHPLDADMSDEATISAAPYGSASILPITYAYIAMMGAAGLRRATLTAIASANYIARRLEDSYPVLYAGENGLVAHECILDLRPLTKATGVTVDDVAKRLADYGFHAPTMSFPVAGTLMVEPTESENLDELDAFCDAMIAIRGEIDRVGAGEWPADDNPLRGAPHTAEALVGEWEHPYSREVAVYPLGLPSAGGRAKIWPAVRRIDQAFGDRNLMCSCPPIEAFSS</sequence>
<dbReference type="InterPro" id="IPR015424">
    <property type="entry name" value="PyrdxlP-dep_Trfase"/>
</dbReference>
<evidence type="ECO:0000256" key="5">
    <source>
        <dbReference type="ARBA" id="ARBA00022898"/>
    </source>
</evidence>
<gene>
    <name evidence="8 11" type="primary">gcvP</name>
    <name evidence="11" type="ORF">VZC37_06970</name>
</gene>
<reference evidence="11 12" key="1">
    <citation type="submission" date="2024-01" db="EMBL/GenBank/DDBJ databases">
        <title>Draft genome sequence of Gordonia sp. LSe1-13.</title>
        <authorList>
            <person name="Suphannarot A."/>
            <person name="Mingma R."/>
        </authorList>
    </citation>
    <scope>NUCLEOTIDE SEQUENCE [LARGE SCALE GENOMIC DNA]</scope>
    <source>
        <strain evidence="11 12">LSe1-13</strain>
    </source>
</reference>
<evidence type="ECO:0000256" key="3">
    <source>
        <dbReference type="ARBA" id="ARBA00010756"/>
    </source>
</evidence>
<comment type="catalytic activity">
    <reaction evidence="7 8">
        <text>N(6)-[(R)-lipoyl]-L-lysyl-[glycine-cleavage complex H protein] + glycine + H(+) = N(6)-[(R)-S(8)-aminomethyldihydrolipoyl]-L-lysyl-[glycine-cleavage complex H protein] + CO2</text>
        <dbReference type="Rhea" id="RHEA:24304"/>
        <dbReference type="Rhea" id="RHEA-COMP:10494"/>
        <dbReference type="Rhea" id="RHEA-COMP:10495"/>
        <dbReference type="ChEBI" id="CHEBI:15378"/>
        <dbReference type="ChEBI" id="CHEBI:16526"/>
        <dbReference type="ChEBI" id="CHEBI:57305"/>
        <dbReference type="ChEBI" id="CHEBI:83099"/>
        <dbReference type="ChEBI" id="CHEBI:83143"/>
        <dbReference type="EC" id="1.4.4.2"/>
    </reaction>
</comment>
<dbReference type="InterPro" id="IPR049315">
    <property type="entry name" value="GDC-P_N"/>
</dbReference>
<evidence type="ECO:0000259" key="9">
    <source>
        <dbReference type="Pfam" id="PF02347"/>
    </source>
</evidence>
<dbReference type="RefSeq" id="WP_330431754.1">
    <property type="nucleotide sequence ID" value="NZ_JAZDUF010000002.1"/>
</dbReference>
<dbReference type="EC" id="1.4.4.2" evidence="8"/>
<evidence type="ECO:0000256" key="7">
    <source>
        <dbReference type="ARBA" id="ARBA00049026"/>
    </source>
</evidence>
<dbReference type="EMBL" id="JAZDUF010000002">
    <property type="protein sequence ID" value="MEE3850068.1"/>
    <property type="molecule type" value="Genomic_DNA"/>
</dbReference>
<dbReference type="Gene3D" id="3.40.640.10">
    <property type="entry name" value="Type I PLP-dependent aspartate aminotransferase-like (Major domain)"/>
    <property type="match status" value="2"/>
</dbReference>
<dbReference type="Proteomes" id="UP001347146">
    <property type="component" value="Unassembled WGS sequence"/>
</dbReference>
<dbReference type="PANTHER" id="PTHR11773">
    <property type="entry name" value="GLYCINE DEHYDROGENASE, DECARBOXYLATING"/>
    <property type="match status" value="1"/>
</dbReference>
<dbReference type="InterPro" id="IPR049316">
    <property type="entry name" value="GDC-P_C"/>
</dbReference>
<evidence type="ECO:0000256" key="4">
    <source>
        <dbReference type="ARBA" id="ARBA00011690"/>
    </source>
</evidence>
<evidence type="ECO:0000256" key="1">
    <source>
        <dbReference type="ARBA" id="ARBA00001933"/>
    </source>
</evidence>
<dbReference type="NCBIfam" id="NF003346">
    <property type="entry name" value="PRK04366.1"/>
    <property type="match status" value="1"/>
</dbReference>
<feature type="domain" description="Glycine dehydrogenase C-terminal" evidence="10">
    <location>
        <begin position="773"/>
        <end position="894"/>
    </location>
</feature>
<evidence type="ECO:0000313" key="12">
    <source>
        <dbReference type="Proteomes" id="UP001347146"/>
    </source>
</evidence>
<feature type="domain" description="Glycine cleavage system P-protein N-terminal" evidence="9">
    <location>
        <begin position="14"/>
        <end position="447"/>
    </location>
</feature>
<comment type="cofactor">
    <cofactor evidence="1 8">
        <name>pyridoxal 5'-phosphate</name>
        <dbReference type="ChEBI" id="CHEBI:597326"/>
    </cofactor>
</comment>
<dbReference type="InterPro" id="IPR003437">
    <property type="entry name" value="GcvP"/>
</dbReference>
<dbReference type="PANTHER" id="PTHR11773:SF1">
    <property type="entry name" value="GLYCINE DEHYDROGENASE (DECARBOXYLATING), MITOCHONDRIAL"/>
    <property type="match status" value="1"/>
</dbReference>
<accession>A0ABU7MAD7</accession>
<evidence type="ECO:0000256" key="2">
    <source>
        <dbReference type="ARBA" id="ARBA00003788"/>
    </source>
</evidence>
<comment type="similarity">
    <text evidence="3 8">Belongs to the GcvP family.</text>
</comment>
<dbReference type="HAMAP" id="MF_00711">
    <property type="entry name" value="GcvP"/>
    <property type="match status" value="1"/>
</dbReference>
<protein>
    <recommendedName>
        <fullName evidence="8">Glycine dehydrogenase (decarboxylating)</fullName>
        <ecNumber evidence="8">1.4.4.2</ecNumber>
    </recommendedName>
    <alternativeName>
        <fullName evidence="8">Glycine cleavage system P-protein</fullName>
    </alternativeName>
    <alternativeName>
        <fullName evidence="8">Glycine decarboxylase</fullName>
    </alternativeName>
    <alternativeName>
        <fullName evidence="8">Glycine dehydrogenase (aminomethyl-transferring)</fullName>
    </alternativeName>
</protein>
<dbReference type="InterPro" id="IPR015421">
    <property type="entry name" value="PyrdxlP-dep_Trfase_major"/>
</dbReference>
<feature type="modified residue" description="N6-(pyridoxal phosphate)lysine" evidence="8">
    <location>
        <position position="703"/>
    </location>
</feature>
<dbReference type="Gene3D" id="3.90.1150.10">
    <property type="entry name" value="Aspartate Aminotransferase, domain 1"/>
    <property type="match status" value="2"/>
</dbReference>
<dbReference type="SUPFAM" id="SSF53383">
    <property type="entry name" value="PLP-dependent transferases"/>
    <property type="match status" value="2"/>
</dbReference>
<comment type="function">
    <text evidence="2 8">The glycine cleavage system catalyzes the degradation of glycine. The P protein binds the alpha-amino group of glycine through its pyridoxal phosphate cofactor; CO(2) is released and the remaining methylamine moiety is then transferred to the lipoamide cofactor of the H protein.</text>
</comment>
<name>A0ABU7MAD7_9ACTN</name>
<dbReference type="InterPro" id="IPR015422">
    <property type="entry name" value="PyrdxlP-dep_Trfase_small"/>
</dbReference>
<comment type="subunit">
    <text evidence="4 8">The glycine cleavage system is composed of four proteins: P, T, L and H.</text>
</comment>
<comment type="caution">
    <text evidence="11">The sequence shown here is derived from an EMBL/GenBank/DDBJ whole genome shotgun (WGS) entry which is preliminary data.</text>
</comment>
<proteinExistence type="inferred from homology"/>
<feature type="domain" description="Glycine cleavage system P-protein N-terminal" evidence="9">
    <location>
        <begin position="624"/>
        <end position="732"/>
    </location>
</feature>
<evidence type="ECO:0000259" key="10">
    <source>
        <dbReference type="Pfam" id="PF21478"/>
    </source>
</evidence>
<keyword evidence="12" id="KW-1185">Reference proteome</keyword>
<evidence type="ECO:0000256" key="8">
    <source>
        <dbReference type="HAMAP-Rule" id="MF_00711"/>
    </source>
</evidence>
<keyword evidence="6 8" id="KW-0560">Oxidoreductase</keyword>
<dbReference type="GO" id="GO:0004375">
    <property type="term" value="F:glycine dehydrogenase (decarboxylating) activity"/>
    <property type="evidence" value="ECO:0007669"/>
    <property type="project" value="UniProtKB-EC"/>
</dbReference>
<dbReference type="NCBIfam" id="NF001696">
    <property type="entry name" value="PRK00451.1"/>
    <property type="match status" value="1"/>
</dbReference>
<dbReference type="NCBIfam" id="TIGR00461">
    <property type="entry name" value="gcvP"/>
    <property type="match status" value="1"/>
</dbReference>
<keyword evidence="5 8" id="KW-0663">Pyridoxal phosphate</keyword>
<dbReference type="InterPro" id="IPR020581">
    <property type="entry name" value="GDC_P"/>
</dbReference>
<dbReference type="Pfam" id="PF02347">
    <property type="entry name" value="GDC-P"/>
    <property type="match status" value="2"/>
</dbReference>
<dbReference type="CDD" id="cd00613">
    <property type="entry name" value="GDC-P"/>
    <property type="match status" value="2"/>
</dbReference>
<evidence type="ECO:0000256" key="6">
    <source>
        <dbReference type="ARBA" id="ARBA00023002"/>
    </source>
</evidence>